<comment type="caution">
    <text evidence="1">The sequence shown here is derived from an EMBL/GenBank/DDBJ whole genome shotgun (WGS) entry which is preliminary data.</text>
</comment>
<keyword evidence="2" id="KW-1185">Reference proteome</keyword>
<proteinExistence type="predicted"/>
<accession>A0ACB0Y7R3</accession>
<evidence type="ECO:0000313" key="1">
    <source>
        <dbReference type="EMBL" id="CAK5035958.1"/>
    </source>
</evidence>
<reference evidence="1" key="1">
    <citation type="submission" date="2023-11" db="EMBL/GenBank/DDBJ databases">
        <authorList>
            <person name="Poullet M."/>
        </authorList>
    </citation>
    <scope>NUCLEOTIDE SEQUENCE</scope>
    <source>
        <strain evidence="1">E1834</strain>
    </source>
</reference>
<dbReference type="Proteomes" id="UP001497535">
    <property type="component" value="Unassembled WGS sequence"/>
</dbReference>
<organism evidence="1 2">
    <name type="scientific">Meloidogyne enterolobii</name>
    <name type="common">Root-knot nematode worm</name>
    <name type="synonym">Meloidogyne mayaguensis</name>
    <dbReference type="NCBI Taxonomy" id="390850"/>
    <lineage>
        <taxon>Eukaryota</taxon>
        <taxon>Metazoa</taxon>
        <taxon>Ecdysozoa</taxon>
        <taxon>Nematoda</taxon>
        <taxon>Chromadorea</taxon>
        <taxon>Rhabditida</taxon>
        <taxon>Tylenchina</taxon>
        <taxon>Tylenchomorpha</taxon>
        <taxon>Tylenchoidea</taxon>
        <taxon>Meloidogynidae</taxon>
        <taxon>Meloidogyninae</taxon>
        <taxon>Meloidogyne</taxon>
    </lineage>
</organism>
<dbReference type="EMBL" id="CAVMJV010000008">
    <property type="protein sequence ID" value="CAK5035958.1"/>
    <property type="molecule type" value="Genomic_DNA"/>
</dbReference>
<name>A0ACB0Y7R3_MELEN</name>
<gene>
    <name evidence="1" type="ORF">MENTE1834_LOCUS8868</name>
</gene>
<sequence>MDNRYQFFWQVFHPPKCLVYQHSLLNIPVLDLLDQHHFQLTGILLLQKPRPLPLQLPPHS</sequence>
<protein>
    <submittedName>
        <fullName evidence="1">Uncharacterized protein</fullName>
    </submittedName>
</protein>
<evidence type="ECO:0000313" key="2">
    <source>
        <dbReference type="Proteomes" id="UP001497535"/>
    </source>
</evidence>